<keyword evidence="4" id="KW-1185">Reference proteome</keyword>
<organism evidence="3 4">
    <name type="scientific">Amphimedon queenslandica</name>
    <name type="common">Sponge</name>
    <dbReference type="NCBI Taxonomy" id="400682"/>
    <lineage>
        <taxon>Eukaryota</taxon>
        <taxon>Metazoa</taxon>
        <taxon>Porifera</taxon>
        <taxon>Demospongiae</taxon>
        <taxon>Heteroscleromorpha</taxon>
        <taxon>Haplosclerida</taxon>
        <taxon>Niphatidae</taxon>
        <taxon>Amphimedon</taxon>
    </lineage>
</organism>
<feature type="region of interest" description="Disordered" evidence="1">
    <location>
        <begin position="218"/>
        <end position="244"/>
    </location>
</feature>
<sequence length="244" mass="26941">MYANKLAALHLLQLLGAGLPANVTTISSNSINISQNASQTTPKSTMITSAVALTITVTAEPLPKPSMEIVKPHSTSTCHTNPFTCTTVSSATVSTGTMSSSSLATPTHFSSSSATTVYSYKVKILNPKRKFDTSKCKFLDTFKFENSSPSFSWKKTHNTEFTLQALQRLVNQGFAQVTPERWASLIKHTQEKVEDVYFTADRLENWKRVEEFVIHVGADDDESDSDEEYSDISDYDSDDSDDEI</sequence>
<dbReference type="EnsemblMetazoa" id="XM_019994768.1">
    <property type="protein sequence ID" value="XP_019850327.1"/>
    <property type="gene ID" value="LOC109581036"/>
</dbReference>
<dbReference type="KEGG" id="aqu:109581036"/>
<dbReference type="Proteomes" id="UP000007879">
    <property type="component" value="Unassembled WGS sequence"/>
</dbReference>
<feature type="compositionally biased region" description="Acidic residues" evidence="1">
    <location>
        <begin position="219"/>
        <end position="244"/>
    </location>
</feature>
<evidence type="ECO:0000256" key="2">
    <source>
        <dbReference type="SAM" id="SignalP"/>
    </source>
</evidence>
<feature type="signal peptide" evidence="2">
    <location>
        <begin position="1"/>
        <end position="20"/>
    </location>
</feature>
<proteinExistence type="predicted"/>
<dbReference type="AlphaFoldDB" id="A0AAN0J0Q4"/>
<evidence type="ECO:0000313" key="3">
    <source>
        <dbReference type="EnsemblMetazoa" id="XP_019850327.1"/>
    </source>
</evidence>
<evidence type="ECO:0000256" key="1">
    <source>
        <dbReference type="SAM" id="MobiDB-lite"/>
    </source>
</evidence>
<name>A0AAN0J0Q4_AMPQE</name>
<reference evidence="4" key="1">
    <citation type="journal article" date="2010" name="Nature">
        <title>The Amphimedon queenslandica genome and the evolution of animal complexity.</title>
        <authorList>
            <person name="Srivastava M."/>
            <person name="Simakov O."/>
            <person name="Chapman J."/>
            <person name="Fahey B."/>
            <person name="Gauthier M.E."/>
            <person name="Mitros T."/>
            <person name="Richards G.S."/>
            <person name="Conaco C."/>
            <person name="Dacre M."/>
            <person name="Hellsten U."/>
            <person name="Larroux C."/>
            <person name="Putnam N.H."/>
            <person name="Stanke M."/>
            <person name="Adamska M."/>
            <person name="Darling A."/>
            <person name="Degnan S.M."/>
            <person name="Oakley T.H."/>
            <person name="Plachetzki D.C."/>
            <person name="Zhai Y."/>
            <person name="Adamski M."/>
            <person name="Calcino A."/>
            <person name="Cummins S.F."/>
            <person name="Goodstein D.M."/>
            <person name="Harris C."/>
            <person name="Jackson D.J."/>
            <person name="Leys S.P."/>
            <person name="Shu S."/>
            <person name="Woodcroft B.J."/>
            <person name="Vervoort M."/>
            <person name="Kosik K.S."/>
            <person name="Manning G."/>
            <person name="Degnan B.M."/>
            <person name="Rokhsar D.S."/>
        </authorList>
    </citation>
    <scope>NUCLEOTIDE SEQUENCE [LARGE SCALE GENOMIC DNA]</scope>
</reference>
<reference evidence="3" key="2">
    <citation type="submission" date="2024-06" db="UniProtKB">
        <authorList>
            <consortium name="EnsemblMetazoa"/>
        </authorList>
    </citation>
    <scope>IDENTIFICATION</scope>
</reference>
<accession>A0AAN0J0Q4</accession>
<dbReference type="RefSeq" id="XP_019850327.1">
    <property type="nucleotide sequence ID" value="XM_019994768.1"/>
</dbReference>
<protein>
    <submittedName>
        <fullName evidence="3">Uncharacterized protein</fullName>
    </submittedName>
</protein>
<keyword evidence="2" id="KW-0732">Signal</keyword>
<feature type="chain" id="PRO_5042989536" evidence="2">
    <location>
        <begin position="21"/>
        <end position="244"/>
    </location>
</feature>
<dbReference type="GeneID" id="109581036"/>
<evidence type="ECO:0000313" key="4">
    <source>
        <dbReference type="Proteomes" id="UP000007879"/>
    </source>
</evidence>